<keyword evidence="2" id="KW-1185">Reference proteome</keyword>
<dbReference type="EMBL" id="FOYX01000001">
    <property type="protein sequence ID" value="SFR56772.1"/>
    <property type="molecule type" value="Genomic_DNA"/>
</dbReference>
<protein>
    <recommendedName>
        <fullName evidence="3">MetA-pathway of phenol degradation</fullName>
    </recommendedName>
</protein>
<sequence>MLLLGGLLSAKANDLPEVGSYCIWKNTEFEYFCDTCGCGGNGGSMGFGTGLNNNFVGLRYIGQKYRSRDGIFDNSPWINENFNTVQAWGKFPVGKRVLINALLPYHFHNRTFADNTEQTITGVGDATVLAYYNVLRQTPDSIISIKPEHVFQIGVGVKLPTGSFDAANIEGSVNPSFQLGTGSWDYILAANYGVTHRNWGLSALLNYTIKTENSKNYLFGNQWNVAVNTYKTFYVSPSVSLTPQFGLGAEFFEENREFNLTVPDTRGDVYFARFGLETNYNRYALGISSMIPISQNLNEGKVEVKNRVSLYLNINI</sequence>
<dbReference type="Proteomes" id="UP000199462">
    <property type="component" value="Unassembled WGS sequence"/>
</dbReference>
<proteinExistence type="predicted"/>
<accession>A0A1I6HQN5</accession>
<evidence type="ECO:0000313" key="2">
    <source>
        <dbReference type="Proteomes" id="UP000199462"/>
    </source>
</evidence>
<name>A0A1I6HQN5_9FLAO</name>
<reference evidence="2" key="1">
    <citation type="submission" date="2016-10" db="EMBL/GenBank/DDBJ databases">
        <authorList>
            <person name="Varghese N."/>
            <person name="Submissions S."/>
        </authorList>
    </citation>
    <scope>NUCLEOTIDE SEQUENCE [LARGE SCALE GENOMIC DNA]</scope>
    <source>
        <strain evidence="2">DSM 19891</strain>
    </source>
</reference>
<organism evidence="1 2">
    <name type="scientific">Maribacter stanieri</name>
    <dbReference type="NCBI Taxonomy" id="440514"/>
    <lineage>
        <taxon>Bacteria</taxon>
        <taxon>Pseudomonadati</taxon>
        <taxon>Bacteroidota</taxon>
        <taxon>Flavobacteriia</taxon>
        <taxon>Flavobacteriales</taxon>
        <taxon>Flavobacteriaceae</taxon>
        <taxon>Maribacter</taxon>
    </lineage>
</organism>
<dbReference type="STRING" id="440514.SAMN04488010_0614"/>
<evidence type="ECO:0008006" key="3">
    <source>
        <dbReference type="Google" id="ProtNLM"/>
    </source>
</evidence>
<evidence type="ECO:0000313" key="1">
    <source>
        <dbReference type="EMBL" id="SFR56772.1"/>
    </source>
</evidence>
<gene>
    <name evidence="1" type="ORF">SAMN04488010_0614</name>
</gene>
<dbReference type="AlphaFoldDB" id="A0A1I6HQN5"/>